<dbReference type="GO" id="GO:0003677">
    <property type="term" value="F:DNA binding"/>
    <property type="evidence" value="ECO:0007669"/>
    <property type="project" value="InterPro"/>
</dbReference>
<dbReference type="GO" id="GO:0017056">
    <property type="term" value="F:structural constituent of nuclear pore"/>
    <property type="evidence" value="ECO:0007669"/>
    <property type="project" value="TreeGrafter"/>
</dbReference>
<reference evidence="6" key="2">
    <citation type="submission" date="2021-09" db="EMBL/GenBank/DDBJ databases">
        <authorList>
            <person name="Jia N."/>
            <person name="Wang J."/>
            <person name="Shi W."/>
            <person name="Du L."/>
            <person name="Sun Y."/>
            <person name="Zhan W."/>
            <person name="Jiang J."/>
            <person name="Wang Q."/>
            <person name="Zhang B."/>
            <person name="Ji P."/>
            <person name="Sakyi L.B."/>
            <person name="Cui X."/>
            <person name="Yuan T."/>
            <person name="Jiang B."/>
            <person name="Yang W."/>
            <person name="Lam T.T.-Y."/>
            <person name="Chang Q."/>
            <person name="Ding S."/>
            <person name="Wang X."/>
            <person name="Zhu J."/>
            <person name="Ruan X."/>
            <person name="Zhao L."/>
            <person name="Wei J."/>
            <person name="Que T."/>
            <person name="Du C."/>
            <person name="Cheng J."/>
            <person name="Dai P."/>
            <person name="Han X."/>
            <person name="Huang E."/>
            <person name="Gao Y."/>
            <person name="Liu J."/>
            <person name="Shao H."/>
            <person name="Ye R."/>
            <person name="Li L."/>
            <person name="Wei W."/>
            <person name="Wang X."/>
            <person name="Wang C."/>
            <person name="Huo Q."/>
            <person name="Li W."/>
            <person name="Guo W."/>
            <person name="Chen H."/>
            <person name="Chen S."/>
            <person name="Zhou L."/>
            <person name="Zhou L."/>
            <person name="Ni X."/>
            <person name="Tian J."/>
            <person name="Zhou Y."/>
            <person name="Sheng Y."/>
            <person name="Liu T."/>
            <person name="Pan Y."/>
            <person name="Xia L."/>
            <person name="Li J."/>
            <person name="Zhao F."/>
            <person name="Cao W."/>
        </authorList>
    </citation>
    <scope>NUCLEOTIDE SEQUENCE</scope>
    <source>
        <strain evidence="6">Rsan-2018</strain>
        <tissue evidence="6">Larvae</tissue>
    </source>
</reference>
<dbReference type="InterPro" id="IPR009057">
    <property type="entry name" value="Homeodomain-like_sf"/>
</dbReference>
<dbReference type="PANTHER" id="PTHR31344:SF0">
    <property type="entry name" value="NUCLEAR PORE COMPLEX PROTEIN NUP205"/>
    <property type="match status" value="1"/>
</dbReference>
<dbReference type="SUPFAM" id="SSF46689">
    <property type="entry name" value="Homeodomain-like"/>
    <property type="match status" value="1"/>
</dbReference>
<accession>A0A9D4PSI6</accession>
<dbReference type="Proteomes" id="UP000821837">
    <property type="component" value="Chromosome 5"/>
</dbReference>
<dbReference type="InterPro" id="IPR021827">
    <property type="entry name" value="Nup186/Nup192/Nup205"/>
</dbReference>
<dbReference type="AlphaFoldDB" id="A0A9D4PSI6"/>
<reference evidence="6" key="1">
    <citation type="journal article" date="2020" name="Cell">
        <title>Large-Scale Comparative Analyses of Tick Genomes Elucidate Their Genetic Diversity and Vector Capacities.</title>
        <authorList>
            <consortium name="Tick Genome and Microbiome Consortium (TIGMIC)"/>
            <person name="Jia N."/>
            <person name="Wang J."/>
            <person name="Shi W."/>
            <person name="Du L."/>
            <person name="Sun Y."/>
            <person name="Zhan W."/>
            <person name="Jiang J.F."/>
            <person name="Wang Q."/>
            <person name="Zhang B."/>
            <person name="Ji P."/>
            <person name="Bell-Sakyi L."/>
            <person name="Cui X.M."/>
            <person name="Yuan T.T."/>
            <person name="Jiang B.G."/>
            <person name="Yang W.F."/>
            <person name="Lam T.T."/>
            <person name="Chang Q.C."/>
            <person name="Ding S.J."/>
            <person name="Wang X.J."/>
            <person name="Zhu J.G."/>
            <person name="Ruan X.D."/>
            <person name="Zhao L."/>
            <person name="Wei J.T."/>
            <person name="Ye R.Z."/>
            <person name="Que T.C."/>
            <person name="Du C.H."/>
            <person name="Zhou Y.H."/>
            <person name="Cheng J.X."/>
            <person name="Dai P.F."/>
            <person name="Guo W.B."/>
            <person name="Han X.H."/>
            <person name="Huang E.J."/>
            <person name="Li L.F."/>
            <person name="Wei W."/>
            <person name="Gao Y.C."/>
            <person name="Liu J.Z."/>
            <person name="Shao H.Z."/>
            <person name="Wang X."/>
            <person name="Wang C.C."/>
            <person name="Yang T.C."/>
            <person name="Huo Q.B."/>
            <person name="Li W."/>
            <person name="Chen H.Y."/>
            <person name="Chen S.E."/>
            <person name="Zhou L.G."/>
            <person name="Ni X.B."/>
            <person name="Tian J.H."/>
            <person name="Sheng Y."/>
            <person name="Liu T."/>
            <person name="Pan Y.S."/>
            <person name="Xia L.Y."/>
            <person name="Li J."/>
            <person name="Zhao F."/>
            <person name="Cao W.C."/>
        </authorList>
    </citation>
    <scope>NUCLEOTIDE SEQUENCE</scope>
    <source>
        <strain evidence="6">Rsan-2018</strain>
    </source>
</reference>
<keyword evidence="7" id="KW-1185">Reference proteome</keyword>
<proteinExistence type="inferred from homology"/>
<dbReference type="VEuPathDB" id="VectorBase:RSAN_040105"/>
<evidence type="ECO:0000313" key="7">
    <source>
        <dbReference type="Proteomes" id="UP000821837"/>
    </source>
</evidence>
<comment type="caution">
    <text evidence="6">The sequence shown here is derived from an EMBL/GenBank/DDBJ whole genome shotgun (WGS) entry which is preliminary data.</text>
</comment>
<evidence type="ECO:0000256" key="4">
    <source>
        <dbReference type="ARBA" id="ARBA00023242"/>
    </source>
</evidence>
<comment type="similarity">
    <text evidence="2">Belongs to the NUP186/NUP192/NUP205 family.</text>
</comment>
<keyword evidence="3" id="KW-0813">Transport</keyword>
<evidence type="ECO:0000256" key="3">
    <source>
        <dbReference type="ARBA" id="ARBA00022448"/>
    </source>
</evidence>
<evidence type="ECO:0000256" key="1">
    <source>
        <dbReference type="ARBA" id="ARBA00004123"/>
    </source>
</evidence>
<dbReference type="GO" id="GO:0044611">
    <property type="term" value="C:nuclear pore inner ring"/>
    <property type="evidence" value="ECO:0007669"/>
    <property type="project" value="TreeGrafter"/>
</dbReference>
<gene>
    <name evidence="6" type="ORF">HPB52_019681</name>
</gene>
<dbReference type="GO" id="GO:0006999">
    <property type="term" value="P:nuclear pore organization"/>
    <property type="evidence" value="ECO:0007669"/>
    <property type="project" value="TreeGrafter"/>
</dbReference>
<comment type="subcellular location">
    <subcellularLocation>
        <location evidence="1">Nucleus</location>
    </subcellularLocation>
</comment>
<evidence type="ECO:0000256" key="2">
    <source>
        <dbReference type="ARBA" id="ARBA00005892"/>
    </source>
</evidence>
<dbReference type="InterPro" id="IPR007889">
    <property type="entry name" value="HTH_Psq"/>
</dbReference>
<dbReference type="Gene3D" id="1.10.10.60">
    <property type="entry name" value="Homeodomain-like"/>
    <property type="match status" value="1"/>
</dbReference>
<evidence type="ECO:0000259" key="5">
    <source>
        <dbReference type="Pfam" id="PF04218"/>
    </source>
</evidence>
<dbReference type="PANTHER" id="PTHR31344">
    <property type="entry name" value="NUCLEAR PORE COMPLEX PROTEIN NUP205"/>
    <property type="match status" value="1"/>
</dbReference>
<protein>
    <recommendedName>
        <fullName evidence="5">HTH psq-type domain-containing protein</fullName>
    </recommendedName>
</protein>
<name>A0A9D4PSI6_RHISA</name>
<keyword evidence="4" id="KW-0539">Nucleus</keyword>
<dbReference type="Pfam" id="PF04218">
    <property type="entry name" value="CENP-B_N"/>
    <property type="match status" value="1"/>
</dbReference>
<evidence type="ECO:0000313" key="6">
    <source>
        <dbReference type="EMBL" id="KAH7952173.1"/>
    </source>
</evidence>
<feature type="domain" description="HTH psq-type" evidence="5">
    <location>
        <begin position="3"/>
        <end position="53"/>
    </location>
</feature>
<dbReference type="EMBL" id="JABSTV010001251">
    <property type="protein sequence ID" value="KAH7952173.1"/>
    <property type="molecule type" value="Genomic_DNA"/>
</dbReference>
<dbReference type="Pfam" id="PF11894">
    <property type="entry name" value="Nup192"/>
    <property type="match status" value="1"/>
</dbReference>
<sequence length="486" mass="52339">MSRNRKPLTLGEKLRMIEEAEKRNGATKASIARNLNIPESSLKTILAKKDSILLNAAKFSLNRKAAKDGKYAAMEKALVECEAALPVDDEPEFGSLELPGSFADYVGADDDVAVCSEVSLDDIIETVRPDTAGTSDEEEMDDAAEASVSATSALELTRSLLQSLIVSGSGQQRLRAHLYAALQNLLLGWRGGSGERAALAHLVQLCGQPLRQLLCRDATASHEVTQMLALCVLDALVSLDARSWLEHLQRDGYLPQLVMTSPATRPHLREARLALLVRIASSGGARTLLEAGLDSLLSASDFLQGYKQPGTESSSSKAALRLLLALSATLGPRWGAPLLVTHSQPLAELLVQRDPLAAQLVARLGQPPPVLLRQQALALLATTTDEPALAVPLLVLACACGEDEPHPDEALLARLIRRWAGSGETVHTELLERTVYLLWRGHRKSPLGPDARAALTDCAEQLNAQSKFCQALVRRLQRMALSVAPT</sequence>
<organism evidence="6 7">
    <name type="scientific">Rhipicephalus sanguineus</name>
    <name type="common">Brown dog tick</name>
    <name type="synonym">Ixodes sanguineus</name>
    <dbReference type="NCBI Taxonomy" id="34632"/>
    <lineage>
        <taxon>Eukaryota</taxon>
        <taxon>Metazoa</taxon>
        <taxon>Ecdysozoa</taxon>
        <taxon>Arthropoda</taxon>
        <taxon>Chelicerata</taxon>
        <taxon>Arachnida</taxon>
        <taxon>Acari</taxon>
        <taxon>Parasitiformes</taxon>
        <taxon>Ixodida</taxon>
        <taxon>Ixodoidea</taxon>
        <taxon>Ixodidae</taxon>
        <taxon>Rhipicephalinae</taxon>
        <taxon>Rhipicephalus</taxon>
        <taxon>Rhipicephalus</taxon>
    </lineage>
</organism>